<name>A0A0R3WPI9_HYDTA</name>
<accession>A0A0R3WPI9</accession>
<dbReference type="AlphaFoldDB" id="A0A0R3WPI9"/>
<evidence type="ECO:0000256" key="1">
    <source>
        <dbReference type="SAM" id="MobiDB-lite"/>
    </source>
</evidence>
<reference evidence="2" key="1">
    <citation type="submission" date="2017-02" db="UniProtKB">
        <authorList>
            <consortium name="WormBaseParasite"/>
        </authorList>
    </citation>
    <scope>IDENTIFICATION</scope>
</reference>
<sequence>LLTCSPERFSYWLEYHNKPEGCMEEGIFSGKDVRQFEKICNTMTTEEGFIEKEEEEEYEDFCDSDSDTSGSEDEC</sequence>
<feature type="region of interest" description="Disordered" evidence="1">
    <location>
        <begin position="52"/>
        <end position="75"/>
    </location>
</feature>
<organism evidence="2">
    <name type="scientific">Hydatigena taeniaeformis</name>
    <name type="common">Feline tapeworm</name>
    <name type="synonym">Taenia taeniaeformis</name>
    <dbReference type="NCBI Taxonomy" id="6205"/>
    <lineage>
        <taxon>Eukaryota</taxon>
        <taxon>Metazoa</taxon>
        <taxon>Spiralia</taxon>
        <taxon>Lophotrochozoa</taxon>
        <taxon>Platyhelminthes</taxon>
        <taxon>Cestoda</taxon>
        <taxon>Eucestoda</taxon>
        <taxon>Cyclophyllidea</taxon>
        <taxon>Taeniidae</taxon>
        <taxon>Hydatigera</taxon>
    </lineage>
</organism>
<dbReference type="WBParaSite" id="TTAC_0000267901-mRNA-1">
    <property type="protein sequence ID" value="TTAC_0000267901-mRNA-1"/>
    <property type="gene ID" value="TTAC_0000267901"/>
</dbReference>
<evidence type="ECO:0000313" key="2">
    <source>
        <dbReference type="WBParaSite" id="TTAC_0000267901-mRNA-1"/>
    </source>
</evidence>
<protein>
    <submittedName>
        <fullName evidence="2">DNA primase</fullName>
    </submittedName>
</protein>
<proteinExistence type="predicted"/>